<gene>
    <name evidence="8" type="ORF">AW171_hschr42364</name>
</gene>
<dbReference type="PANTHER" id="PTHR45686:SF4">
    <property type="entry name" value="ADP-RIBOSYLATION FACTOR GTPASE ACTIVATING PROTEIN 3, ISOFORM H"/>
    <property type="match status" value="1"/>
</dbReference>
<dbReference type="PANTHER" id="PTHR45686">
    <property type="entry name" value="ADP-RIBOSYLATION FACTOR GTPASE ACTIVATING PROTEIN 3, ISOFORM H-RELATED"/>
    <property type="match status" value="1"/>
</dbReference>
<feature type="compositionally biased region" description="Basic and acidic residues" evidence="6">
    <location>
        <begin position="127"/>
        <end position="139"/>
    </location>
</feature>
<feature type="compositionally biased region" description="Low complexity" evidence="6">
    <location>
        <begin position="153"/>
        <end position="165"/>
    </location>
</feature>
<dbReference type="Proteomes" id="UP000243052">
    <property type="component" value="Chromosome iv"/>
</dbReference>
<dbReference type="GeneID" id="28723717"/>
<evidence type="ECO:0000259" key="7">
    <source>
        <dbReference type="PROSITE" id="PS50115"/>
    </source>
</evidence>
<feature type="compositionally biased region" description="Polar residues" evidence="6">
    <location>
        <begin position="278"/>
        <end position="297"/>
    </location>
</feature>
<evidence type="ECO:0000256" key="6">
    <source>
        <dbReference type="SAM" id="MobiDB-lite"/>
    </source>
</evidence>
<keyword evidence="4" id="KW-0862">Zinc</keyword>
<reference evidence="8 9" key="1">
    <citation type="submission" date="2016-01" db="EMBL/GenBank/DDBJ databases">
        <title>Genome sequence of the yeast Holleya sinecauda.</title>
        <authorList>
            <person name="Dietrich F.S."/>
        </authorList>
    </citation>
    <scope>NUCLEOTIDE SEQUENCE [LARGE SCALE GENOMIC DNA]</scope>
    <source>
        <strain evidence="8 9">ATCC 58844</strain>
    </source>
</reference>
<feature type="region of interest" description="Disordered" evidence="6">
    <location>
        <begin position="127"/>
        <end position="309"/>
    </location>
</feature>
<dbReference type="OrthoDB" id="983479at2759"/>
<feature type="domain" description="Arf-GAP" evidence="7">
    <location>
        <begin position="16"/>
        <end position="137"/>
    </location>
</feature>
<protein>
    <submittedName>
        <fullName evidence="8">HDL273Cp</fullName>
    </submittedName>
</protein>
<feature type="region of interest" description="Disordered" evidence="6">
    <location>
        <begin position="345"/>
        <end position="366"/>
    </location>
</feature>
<evidence type="ECO:0000256" key="5">
    <source>
        <dbReference type="PROSITE-ProRule" id="PRU00288"/>
    </source>
</evidence>
<evidence type="ECO:0000313" key="8">
    <source>
        <dbReference type="EMBL" id="AMD20471.1"/>
    </source>
</evidence>
<evidence type="ECO:0000256" key="3">
    <source>
        <dbReference type="ARBA" id="ARBA00022771"/>
    </source>
</evidence>
<dbReference type="PROSITE" id="PS50115">
    <property type="entry name" value="ARFGAP"/>
    <property type="match status" value="1"/>
</dbReference>
<dbReference type="PRINTS" id="PR00405">
    <property type="entry name" value="REVINTRACTNG"/>
</dbReference>
<keyword evidence="3 5" id="KW-0863">Zinc-finger</keyword>
<feature type="compositionally biased region" description="Polar residues" evidence="6">
    <location>
        <begin position="176"/>
        <end position="204"/>
    </location>
</feature>
<dbReference type="SMART" id="SM00105">
    <property type="entry name" value="ArfGap"/>
    <property type="match status" value="1"/>
</dbReference>
<organism evidence="8 9">
    <name type="scientific">Eremothecium sinecaudum</name>
    <dbReference type="NCBI Taxonomy" id="45286"/>
    <lineage>
        <taxon>Eukaryota</taxon>
        <taxon>Fungi</taxon>
        <taxon>Dikarya</taxon>
        <taxon>Ascomycota</taxon>
        <taxon>Saccharomycotina</taxon>
        <taxon>Saccharomycetes</taxon>
        <taxon>Saccharomycetales</taxon>
        <taxon>Saccharomycetaceae</taxon>
        <taxon>Eremothecium</taxon>
    </lineage>
</organism>
<evidence type="ECO:0000256" key="2">
    <source>
        <dbReference type="ARBA" id="ARBA00022723"/>
    </source>
</evidence>
<dbReference type="GO" id="GO:0008270">
    <property type="term" value="F:zinc ion binding"/>
    <property type="evidence" value="ECO:0007669"/>
    <property type="project" value="UniProtKB-KW"/>
</dbReference>
<dbReference type="CDD" id="cd08831">
    <property type="entry name" value="ArfGap_ArfGap2_3_like"/>
    <property type="match status" value="1"/>
</dbReference>
<dbReference type="GO" id="GO:0048205">
    <property type="term" value="P:COPI coating of Golgi vesicle"/>
    <property type="evidence" value="ECO:0007669"/>
    <property type="project" value="TreeGrafter"/>
</dbReference>
<dbReference type="AlphaFoldDB" id="A0A0X8HR55"/>
<evidence type="ECO:0000256" key="1">
    <source>
        <dbReference type="ARBA" id="ARBA00022468"/>
    </source>
</evidence>
<sequence length="472" mass="51646">MSDDAGEIYLEKSVSDELFGRLNSNPENKICFDCGNKNPTWTSVPFGIMLCIQCSGEHRKLGVHITFVKSSNLDKWTLNNLRRFKVGGNHRARAFFLKNNGKQFLDYKTDKNVKYTSQVAKNYKAHLDRKAARDREQHPSEIVFSTEDEVESSDSGSSKNNSVDDFFSSWEKPAASPSNTKLLTPTSTSGSQKTGRSSILSAPSNRRRTPLASGNSSSGGRNHPILSSSRKPISRAGAKKVDADMFDQFEKEAQEERETAAIARSTNSISGEGFKPSQKPTYSAVQFHPTSSESSLNAKDYDVEENPYNDGIKFDQVRAGGVVPSVDDVQPKLAKLSFGMTKNDAKKLADDSKPAARAPTGPKYTGQIAAKYGSQKAISSDQVFGRGGYDEGTSRAAQERLKSNFGNATSISSASYFGEDSAEQAQTGRSVDQGNNLIEVTLGKDEDIELVKQALELGAEKLGSYLRDYLRK</sequence>
<dbReference type="GO" id="GO:0000139">
    <property type="term" value="C:Golgi membrane"/>
    <property type="evidence" value="ECO:0007669"/>
    <property type="project" value="GOC"/>
</dbReference>
<name>A0A0X8HR55_9SACH</name>
<dbReference type="STRING" id="45286.A0A0X8HR55"/>
<evidence type="ECO:0000256" key="4">
    <source>
        <dbReference type="ARBA" id="ARBA00022833"/>
    </source>
</evidence>
<accession>A0A0X8HR55</accession>
<proteinExistence type="predicted"/>
<keyword evidence="1" id="KW-0343">GTPase activation</keyword>
<dbReference type="EMBL" id="CP014244">
    <property type="protein sequence ID" value="AMD20471.1"/>
    <property type="molecule type" value="Genomic_DNA"/>
</dbReference>
<dbReference type="RefSeq" id="XP_017987467.1">
    <property type="nucleotide sequence ID" value="XM_018131955.1"/>
</dbReference>
<feature type="compositionally biased region" description="Polar residues" evidence="6">
    <location>
        <begin position="212"/>
        <end position="231"/>
    </location>
</feature>
<dbReference type="InterPro" id="IPR038508">
    <property type="entry name" value="ArfGAP_dom_sf"/>
</dbReference>
<evidence type="ECO:0000313" key="9">
    <source>
        <dbReference type="Proteomes" id="UP000243052"/>
    </source>
</evidence>
<feature type="compositionally biased region" description="Basic and acidic residues" evidence="6">
    <location>
        <begin position="239"/>
        <end position="259"/>
    </location>
</feature>
<keyword evidence="9" id="KW-1185">Reference proteome</keyword>
<dbReference type="Pfam" id="PF01412">
    <property type="entry name" value="ArfGap"/>
    <property type="match status" value="1"/>
</dbReference>
<feature type="compositionally biased region" description="Basic and acidic residues" evidence="6">
    <location>
        <begin position="345"/>
        <end position="354"/>
    </location>
</feature>
<dbReference type="GO" id="GO:0005096">
    <property type="term" value="F:GTPase activator activity"/>
    <property type="evidence" value="ECO:0007669"/>
    <property type="project" value="UniProtKB-KW"/>
</dbReference>
<dbReference type="InterPro" id="IPR037278">
    <property type="entry name" value="ARFGAP/RecO"/>
</dbReference>
<dbReference type="SUPFAM" id="SSF57863">
    <property type="entry name" value="ArfGap/RecO-like zinc finger"/>
    <property type="match status" value="1"/>
</dbReference>
<keyword evidence="2" id="KW-0479">Metal-binding</keyword>
<dbReference type="Gene3D" id="1.10.220.150">
    <property type="entry name" value="Arf GTPase activating protein"/>
    <property type="match status" value="1"/>
</dbReference>
<dbReference type="InterPro" id="IPR001164">
    <property type="entry name" value="ArfGAP_dom"/>
</dbReference>